<comment type="caution">
    <text evidence="2">The sequence shown here is derived from an EMBL/GenBank/DDBJ whole genome shotgun (WGS) entry which is preliminary data.</text>
</comment>
<dbReference type="AlphaFoldDB" id="A0A7J9UX97"/>
<dbReference type="SUPFAM" id="SSF53448">
    <property type="entry name" value="Nucleotide-diphospho-sugar transferases"/>
    <property type="match status" value="1"/>
</dbReference>
<dbReference type="Gene3D" id="3.90.550.10">
    <property type="entry name" value="Spore Coat Polysaccharide Biosynthesis Protein SpsA, Chain A"/>
    <property type="match status" value="1"/>
</dbReference>
<name>A0A7J9UX97_9MICO</name>
<keyword evidence="2" id="KW-0808">Transferase</keyword>
<evidence type="ECO:0000313" key="3">
    <source>
        <dbReference type="Proteomes" id="UP000429644"/>
    </source>
</evidence>
<dbReference type="InterPro" id="IPR025877">
    <property type="entry name" value="MobA-like_NTP_Trfase"/>
</dbReference>
<dbReference type="PANTHER" id="PTHR43777:SF1">
    <property type="entry name" value="MOLYBDENUM COFACTOR CYTIDYLYLTRANSFERASE"/>
    <property type="match status" value="1"/>
</dbReference>
<keyword evidence="3" id="KW-1185">Reference proteome</keyword>
<dbReference type="PANTHER" id="PTHR43777">
    <property type="entry name" value="MOLYBDENUM COFACTOR CYTIDYLYLTRANSFERASE"/>
    <property type="match status" value="1"/>
</dbReference>
<accession>A0A7J9UX97</accession>
<gene>
    <name evidence="2" type="ORF">GB882_10520</name>
</gene>
<reference evidence="2 3" key="1">
    <citation type="submission" date="2019-10" db="EMBL/GenBank/DDBJ databases">
        <title>Georgenia wutianyii sp. nov. and Georgenia yuyongxinii sp. nov. isolated from plateau pika (Ochotona curzoniae) in the Qinghai-Tibet plateau of China.</title>
        <authorList>
            <person name="Tian Z."/>
        </authorList>
    </citation>
    <scope>NUCLEOTIDE SEQUENCE [LARGE SCALE GENOMIC DNA]</scope>
    <source>
        <strain evidence="2 3">JCM 15130</strain>
    </source>
</reference>
<dbReference type="OrthoDB" id="4427994at2"/>
<feature type="domain" description="MobA-like NTP transferase" evidence="1">
    <location>
        <begin position="10"/>
        <end position="136"/>
    </location>
</feature>
<dbReference type="Pfam" id="PF12804">
    <property type="entry name" value="NTP_transf_3"/>
    <property type="match status" value="1"/>
</dbReference>
<dbReference type="Proteomes" id="UP000429644">
    <property type="component" value="Unassembled WGS sequence"/>
</dbReference>
<organism evidence="2 3">
    <name type="scientific">Georgenia ruanii</name>
    <dbReference type="NCBI Taxonomy" id="348442"/>
    <lineage>
        <taxon>Bacteria</taxon>
        <taxon>Bacillati</taxon>
        <taxon>Actinomycetota</taxon>
        <taxon>Actinomycetes</taxon>
        <taxon>Micrococcales</taxon>
        <taxon>Bogoriellaceae</taxon>
        <taxon>Georgenia</taxon>
    </lineage>
</organism>
<proteinExistence type="predicted"/>
<dbReference type="InterPro" id="IPR029044">
    <property type="entry name" value="Nucleotide-diphossugar_trans"/>
</dbReference>
<sequence>MPKILVPGWLARAVGALREGGCSAVGVVTGAARPPHLAGVDVIHCAGWERGIGASLRAGLTAVGDGAARVVVHVVDCPDVGPEVVDRVLTVAGDRLARAVFDTRPGHPVVLPRLYLAPLLAALTDVDGAGPYLREHAYLAVECGDLASGRDIDIPPVGAVHRPHDATAVAQSDVEGDERRA</sequence>
<dbReference type="EMBL" id="WHPD01002271">
    <property type="protein sequence ID" value="MPV89102.1"/>
    <property type="molecule type" value="Genomic_DNA"/>
</dbReference>
<evidence type="ECO:0000313" key="2">
    <source>
        <dbReference type="EMBL" id="MPV89102.1"/>
    </source>
</evidence>
<dbReference type="GO" id="GO:0016779">
    <property type="term" value="F:nucleotidyltransferase activity"/>
    <property type="evidence" value="ECO:0007669"/>
    <property type="project" value="UniProtKB-ARBA"/>
</dbReference>
<protein>
    <submittedName>
        <fullName evidence="2">NTP transferase domain-containing protein</fullName>
    </submittedName>
</protein>
<evidence type="ECO:0000259" key="1">
    <source>
        <dbReference type="Pfam" id="PF12804"/>
    </source>
</evidence>